<dbReference type="EMBL" id="AMGO01000007">
    <property type="protein sequence ID" value="EKE45522.1"/>
    <property type="molecule type" value="Genomic_DNA"/>
</dbReference>
<reference evidence="2 3" key="1">
    <citation type="journal article" date="2012" name="J. Bacteriol.">
        <title>Draft Genome Sequence of Oceaniovalibus guishaninsula JLT2003T.</title>
        <authorList>
            <person name="Tang K."/>
            <person name="Liu K."/>
            <person name="Jiao N."/>
        </authorList>
    </citation>
    <scope>NUCLEOTIDE SEQUENCE [LARGE SCALE GENOMIC DNA]</scope>
    <source>
        <strain evidence="2 3">JLT2003</strain>
    </source>
</reference>
<protein>
    <recommendedName>
        <fullName evidence="4">Lipoprotein</fullName>
    </recommendedName>
</protein>
<dbReference type="OrthoDB" id="7869656at2"/>
<evidence type="ECO:0000313" key="2">
    <source>
        <dbReference type="EMBL" id="EKE45522.1"/>
    </source>
</evidence>
<comment type="caution">
    <text evidence="2">The sequence shown here is derived from an EMBL/GenBank/DDBJ whole genome shotgun (WGS) entry which is preliminary data.</text>
</comment>
<keyword evidence="1" id="KW-0732">Signal</keyword>
<sequence length="98" mass="9880">MALRTIALTVLALPLAACAVPGQTGFGPGYDSDRGFASAFRRAPPQPSPAALAALPAGMNPDFLIKGGDGCYLIALEQGDPPMGVPLLNSAGVQVCDV</sequence>
<dbReference type="AlphaFoldDB" id="K2HGE8"/>
<evidence type="ECO:0000313" key="3">
    <source>
        <dbReference type="Proteomes" id="UP000006765"/>
    </source>
</evidence>
<dbReference type="STRING" id="1231392.OCGS_0612"/>
<evidence type="ECO:0008006" key="4">
    <source>
        <dbReference type="Google" id="ProtNLM"/>
    </source>
</evidence>
<gene>
    <name evidence="2" type="ORF">OCGS_0612</name>
</gene>
<organism evidence="2 3">
    <name type="scientific">Oceaniovalibus guishaninsula JLT2003</name>
    <dbReference type="NCBI Taxonomy" id="1231392"/>
    <lineage>
        <taxon>Bacteria</taxon>
        <taxon>Pseudomonadati</taxon>
        <taxon>Pseudomonadota</taxon>
        <taxon>Alphaproteobacteria</taxon>
        <taxon>Rhodobacterales</taxon>
        <taxon>Roseobacteraceae</taxon>
        <taxon>Oceaniovalibus</taxon>
    </lineage>
</organism>
<dbReference type="RefSeq" id="WP_007425765.1">
    <property type="nucleotide sequence ID" value="NZ_AMGO01000007.1"/>
</dbReference>
<keyword evidence="3" id="KW-1185">Reference proteome</keyword>
<feature type="signal peptide" evidence="1">
    <location>
        <begin position="1"/>
        <end position="19"/>
    </location>
</feature>
<proteinExistence type="predicted"/>
<accession>K2HGE8</accession>
<evidence type="ECO:0000256" key="1">
    <source>
        <dbReference type="SAM" id="SignalP"/>
    </source>
</evidence>
<dbReference type="eggNOG" id="ENOG5033BJM">
    <property type="taxonomic scope" value="Bacteria"/>
</dbReference>
<feature type="chain" id="PRO_5003860666" description="Lipoprotein" evidence="1">
    <location>
        <begin position="20"/>
        <end position="98"/>
    </location>
</feature>
<name>K2HGE8_9RHOB</name>
<dbReference type="Proteomes" id="UP000006765">
    <property type="component" value="Unassembled WGS sequence"/>
</dbReference>